<dbReference type="Pfam" id="PF09860">
    <property type="entry name" value="DUF2087"/>
    <property type="match status" value="1"/>
</dbReference>
<name>A0A6I0F7H0_9FIRM</name>
<dbReference type="Proteomes" id="UP000432715">
    <property type="component" value="Unassembled WGS sequence"/>
</dbReference>
<reference evidence="2 3" key="1">
    <citation type="submission" date="2019-10" db="EMBL/GenBank/DDBJ databases">
        <title>Alkaliphilus serpentinus sp. nov. and Alkaliphilus pronyensis sp. nov., two novel anaerobic alkaliphilic species isolated from the serpentinized-hosted hydrothermal field of the Prony Bay (New Caledonia).</title>
        <authorList>
            <person name="Postec A."/>
        </authorList>
    </citation>
    <scope>NUCLEOTIDE SEQUENCE [LARGE SCALE GENOMIC DNA]</scope>
    <source>
        <strain evidence="2 3">LacV</strain>
    </source>
</reference>
<dbReference type="InterPro" id="IPR018656">
    <property type="entry name" value="DUF2087"/>
</dbReference>
<dbReference type="OrthoDB" id="9789954at2"/>
<dbReference type="RefSeq" id="WP_151861348.1">
    <property type="nucleotide sequence ID" value="NZ_WBZC01000031.1"/>
</dbReference>
<sequence>MQKLSEMFWRASVEEITKGYVYDEKEKLYICLICGEAFEKGIIYTPDNNKYFEAEKYASYHVSKEHSSMFEYLINLNKKLTGLTDHQKNLLKYFYEGYSDSDIVKATGGGSTSTVRNHRFTLREKEKQAKIFLAIMQLLERNHSPKEKFITIHRGATMIDERYATTEEEKQKILKAYFREGLDGPLENFPARKEKRKIVILSHIAKKFKTGVKYSEKEVNDILKNIYEDYVLIRRYLIQYGFLDRERDCSQYWVK</sequence>
<accession>A0A6I0F7H0</accession>
<dbReference type="EMBL" id="WBZC01000031">
    <property type="protein sequence ID" value="KAB3534127.1"/>
    <property type="molecule type" value="Genomic_DNA"/>
</dbReference>
<gene>
    <name evidence="2" type="ORF">F8154_09320</name>
</gene>
<evidence type="ECO:0000259" key="1">
    <source>
        <dbReference type="Pfam" id="PF09860"/>
    </source>
</evidence>
<organism evidence="2 3">
    <name type="scientific">Alkaliphilus pronyensis</name>
    <dbReference type="NCBI Taxonomy" id="1482732"/>
    <lineage>
        <taxon>Bacteria</taxon>
        <taxon>Bacillati</taxon>
        <taxon>Bacillota</taxon>
        <taxon>Clostridia</taxon>
        <taxon>Peptostreptococcales</taxon>
        <taxon>Natronincolaceae</taxon>
        <taxon>Alkaliphilus</taxon>
    </lineage>
</organism>
<keyword evidence="3" id="KW-1185">Reference proteome</keyword>
<evidence type="ECO:0000313" key="3">
    <source>
        <dbReference type="Proteomes" id="UP000432715"/>
    </source>
</evidence>
<protein>
    <submittedName>
        <fullName evidence="2">DUF2087 domain-containing protein</fullName>
    </submittedName>
</protein>
<proteinExistence type="predicted"/>
<dbReference type="AlphaFoldDB" id="A0A6I0F7H0"/>
<comment type="caution">
    <text evidence="2">The sequence shown here is derived from an EMBL/GenBank/DDBJ whole genome shotgun (WGS) entry which is preliminary data.</text>
</comment>
<evidence type="ECO:0000313" key="2">
    <source>
        <dbReference type="EMBL" id="KAB3534127.1"/>
    </source>
</evidence>
<feature type="domain" description="DUF2087" evidence="1">
    <location>
        <begin position="186"/>
        <end position="254"/>
    </location>
</feature>